<dbReference type="Proteomes" id="UP001151760">
    <property type="component" value="Unassembled WGS sequence"/>
</dbReference>
<proteinExistence type="predicted"/>
<sequence>MLDIKNRVIVVLGIAHQNGNEDWVILLGTAHSDQGEGNAALSSDPIEEVNANYILMDHFLLICSKHLHRGTQSDNAPSMTQSDQLSYSAIPEQHSKYHKNDTYNDMQQKIKRLQVQLGDQKGKSKDTPCVLDTLDPLFQKHENENVELKFQIRNYEKENAHLMAVYKNLFDSINSPILRKVLNNKDSLVLERVRYYVCTQSILGIPPSSSRPKLYAVTPLPKSTAIPKVGETNALSNQVTSNSVPSSQELKVMENDNVIAPGMFRIDPSNTSRENKFCLSTTLEQAFG</sequence>
<comment type="caution">
    <text evidence="2">The sequence shown here is derived from an EMBL/GenBank/DDBJ whole genome shotgun (WGS) entry which is preliminary data.</text>
</comment>
<dbReference type="EMBL" id="BQNB010017789">
    <property type="protein sequence ID" value="GJT67236.1"/>
    <property type="molecule type" value="Genomic_DNA"/>
</dbReference>
<evidence type="ECO:0000256" key="1">
    <source>
        <dbReference type="SAM" id="Coils"/>
    </source>
</evidence>
<keyword evidence="1" id="KW-0175">Coiled coil</keyword>
<keyword evidence="3" id="KW-1185">Reference proteome</keyword>
<protein>
    <submittedName>
        <fullName evidence="2">Uncharacterized protein</fullName>
    </submittedName>
</protein>
<evidence type="ECO:0000313" key="2">
    <source>
        <dbReference type="EMBL" id="GJT67236.1"/>
    </source>
</evidence>
<organism evidence="2 3">
    <name type="scientific">Tanacetum coccineum</name>
    <dbReference type="NCBI Taxonomy" id="301880"/>
    <lineage>
        <taxon>Eukaryota</taxon>
        <taxon>Viridiplantae</taxon>
        <taxon>Streptophyta</taxon>
        <taxon>Embryophyta</taxon>
        <taxon>Tracheophyta</taxon>
        <taxon>Spermatophyta</taxon>
        <taxon>Magnoliopsida</taxon>
        <taxon>eudicotyledons</taxon>
        <taxon>Gunneridae</taxon>
        <taxon>Pentapetalae</taxon>
        <taxon>asterids</taxon>
        <taxon>campanulids</taxon>
        <taxon>Asterales</taxon>
        <taxon>Asteraceae</taxon>
        <taxon>Asteroideae</taxon>
        <taxon>Anthemideae</taxon>
        <taxon>Anthemidinae</taxon>
        <taxon>Tanacetum</taxon>
    </lineage>
</organism>
<feature type="coiled-coil region" evidence="1">
    <location>
        <begin position="103"/>
        <end position="158"/>
    </location>
</feature>
<accession>A0ABQ5FV30</accession>
<gene>
    <name evidence="2" type="ORF">Tco_1018716</name>
</gene>
<evidence type="ECO:0000313" key="3">
    <source>
        <dbReference type="Proteomes" id="UP001151760"/>
    </source>
</evidence>
<reference evidence="2" key="1">
    <citation type="journal article" date="2022" name="Int. J. Mol. Sci.">
        <title>Draft Genome of Tanacetum Coccineum: Genomic Comparison of Closely Related Tanacetum-Family Plants.</title>
        <authorList>
            <person name="Yamashiro T."/>
            <person name="Shiraishi A."/>
            <person name="Nakayama K."/>
            <person name="Satake H."/>
        </authorList>
    </citation>
    <scope>NUCLEOTIDE SEQUENCE</scope>
</reference>
<name>A0ABQ5FV30_9ASTR</name>
<reference evidence="2" key="2">
    <citation type="submission" date="2022-01" db="EMBL/GenBank/DDBJ databases">
        <authorList>
            <person name="Yamashiro T."/>
            <person name="Shiraishi A."/>
            <person name="Satake H."/>
            <person name="Nakayama K."/>
        </authorList>
    </citation>
    <scope>NUCLEOTIDE SEQUENCE</scope>
</reference>